<accession>A0ABY1PT74</accession>
<evidence type="ECO:0000256" key="9">
    <source>
        <dbReference type="SAM" id="MobiDB-lite"/>
    </source>
</evidence>
<comment type="catalytic activity">
    <reaction evidence="7 8">
        <text>deamido-NAD(+) + L-glutamine + ATP + H2O = L-glutamate + AMP + diphosphate + NAD(+) + H(+)</text>
        <dbReference type="Rhea" id="RHEA:24384"/>
        <dbReference type="ChEBI" id="CHEBI:15377"/>
        <dbReference type="ChEBI" id="CHEBI:15378"/>
        <dbReference type="ChEBI" id="CHEBI:29985"/>
        <dbReference type="ChEBI" id="CHEBI:30616"/>
        <dbReference type="ChEBI" id="CHEBI:33019"/>
        <dbReference type="ChEBI" id="CHEBI:57540"/>
        <dbReference type="ChEBI" id="CHEBI:58359"/>
        <dbReference type="ChEBI" id="CHEBI:58437"/>
        <dbReference type="ChEBI" id="CHEBI:456215"/>
        <dbReference type="EC" id="6.3.5.1"/>
    </reaction>
</comment>
<gene>
    <name evidence="7" type="primary">nadE</name>
    <name evidence="11" type="ORF">SAMN06265222_1011113</name>
</gene>
<evidence type="ECO:0000256" key="4">
    <source>
        <dbReference type="ARBA" id="ARBA00022741"/>
    </source>
</evidence>
<dbReference type="Pfam" id="PF02540">
    <property type="entry name" value="NAD_synthase"/>
    <property type="match status" value="1"/>
</dbReference>
<sequence length="687" mass="75099">MAASSVSVDSSRSAGSVLKKSENTFQSLGYYRTSAAGPRLKVADPEFNATESIKAVEQFADSDLLVLPELGLTGYTCGDLFATHTLLDASIDALHRVVEATMNHTGLVVVGLPLAVQSSVMNVAAVIGQGTIYGIVPKSFLPTYREFYEARHFRAASHNDPQHVRIAGQQIPFGTDLLFVDGQAVVAVEICEDLWVPVPPSSHSAVAGANVVANLSASNETVGKAQWRRDLVVSQSGRLIAGYVYASAGGDESTSDVVFGGHCLIAENGALLGQSRRIGDGGQPLLPDATSLTCDVDLQRINHDRRVVGSFDDFRDSLPRPYRRIEVKQQPRSREITELQRRVDPHPFVPDDANERAERCAEILAIQTAGLVKRLGQLPESLPLAIGISGGLDSTLAILVAIDAVDHMKRQRSVIDALVMPGFGTTDHTRGNAMRLTELLGVTRERIDIRQLSLDTFIGLKHSPLGIPVGADTEIEQLQVALAATPDDAKDLMFENVQARMRTFLLMSRGFVLGTGDLSEQALGWSTYNGDHMSMYNVNASIPKTLVRYLVRYIADERYEGEMRELLHEIADTPISPELLPPTADGQIRQSTEASLGPYELHDFFLYHFIRGGCDRDKLRFLASQTTFRSPHSSDVIEQTLDTFIKRFFASQFKRNCVPDGPKVGSVSLSPRGDWRMPPDASDAAFR</sequence>
<comment type="function">
    <text evidence="7">Catalyzes the ATP-dependent amidation of deamido-NAD to form NAD. Uses L-glutamine as a nitrogen source.</text>
</comment>
<dbReference type="InterPro" id="IPR003010">
    <property type="entry name" value="C-N_Hydrolase"/>
</dbReference>
<feature type="binding site" evidence="7">
    <location>
        <begin position="525"/>
        <end position="528"/>
    </location>
    <ligand>
        <name>deamido-NAD(+)</name>
        <dbReference type="ChEBI" id="CHEBI:58437"/>
        <note>ligand shared between two neighboring subunits</note>
    </ligand>
</feature>
<keyword evidence="6 7" id="KW-0520">NAD</keyword>
<evidence type="ECO:0000256" key="7">
    <source>
        <dbReference type="HAMAP-Rule" id="MF_02090"/>
    </source>
</evidence>
<feature type="active site" description="For glutaminase activity" evidence="7">
    <location>
        <position position="138"/>
    </location>
</feature>
<evidence type="ECO:0000256" key="5">
    <source>
        <dbReference type="ARBA" id="ARBA00022840"/>
    </source>
</evidence>
<evidence type="ECO:0000256" key="6">
    <source>
        <dbReference type="ARBA" id="ARBA00023027"/>
    </source>
</evidence>
<feature type="binding site" evidence="7">
    <location>
        <position position="496"/>
    </location>
    <ligand>
        <name>deamido-NAD(+)</name>
        <dbReference type="ChEBI" id="CHEBI:58437"/>
        <note>ligand shared between two neighboring subunits</note>
    </ligand>
</feature>
<dbReference type="Gene3D" id="1.10.10.1140">
    <property type="entry name" value="Glutamine-dependent NAD+ synthetase, C-terminal domain"/>
    <property type="match status" value="1"/>
</dbReference>
<dbReference type="PANTHER" id="PTHR23090:SF9">
    <property type="entry name" value="GLUTAMINE-DEPENDENT NAD(+) SYNTHETASE"/>
    <property type="match status" value="1"/>
</dbReference>
<feature type="binding site" evidence="7">
    <location>
        <position position="515"/>
    </location>
    <ligand>
        <name>ATP</name>
        <dbReference type="ChEBI" id="CHEBI:30616"/>
    </ligand>
</feature>
<dbReference type="Gene3D" id="3.40.50.620">
    <property type="entry name" value="HUPs"/>
    <property type="match status" value="1"/>
</dbReference>
<dbReference type="PIRSF" id="PIRSF006630">
    <property type="entry name" value="NADS_GAT"/>
    <property type="match status" value="1"/>
</dbReference>
<dbReference type="Gene3D" id="3.60.110.10">
    <property type="entry name" value="Carbon-nitrogen hydrolase"/>
    <property type="match status" value="1"/>
</dbReference>
<dbReference type="PANTHER" id="PTHR23090">
    <property type="entry name" value="NH 3 /GLUTAMINE-DEPENDENT NAD + SYNTHETASE"/>
    <property type="match status" value="1"/>
</dbReference>
<dbReference type="SUPFAM" id="SSF56317">
    <property type="entry name" value="Carbon-nitrogen hydrolase"/>
    <property type="match status" value="1"/>
</dbReference>
<dbReference type="HAMAP" id="MF_02090">
    <property type="entry name" value="NadE_glutamine_dep"/>
    <property type="match status" value="1"/>
</dbReference>
<feature type="region of interest" description="Disordered" evidence="9">
    <location>
        <begin position="668"/>
        <end position="687"/>
    </location>
</feature>
<dbReference type="CDD" id="cd07570">
    <property type="entry name" value="GAT_Gln-NAD-synth"/>
    <property type="match status" value="1"/>
</dbReference>
<comment type="similarity">
    <text evidence="2 7 8">In the C-terminal section; belongs to the NAD synthetase family.</text>
</comment>
<evidence type="ECO:0000313" key="12">
    <source>
        <dbReference type="Proteomes" id="UP001158067"/>
    </source>
</evidence>
<dbReference type="InterPro" id="IPR041856">
    <property type="entry name" value="NAD+_synth_C"/>
</dbReference>
<dbReference type="SUPFAM" id="SSF52402">
    <property type="entry name" value="Adenine nucleotide alpha hydrolases-like"/>
    <property type="match status" value="1"/>
</dbReference>
<proteinExistence type="inferred from homology"/>
<dbReference type="NCBIfam" id="NF002730">
    <property type="entry name" value="PRK02628.1"/>
    <property type="match status" value="1"/>
</dbReference>
<dbReference type="InterPro" id="IPR014445">
    <property type="entry name" value="Gln-dep_NAD_synthase"/>
</dbReference>
<feature type="domain" description="CN hydrolase" evidence="10">
    <location>
        <begin position="31"/>
        <end position="298"/>
    </location>
</feature>
<evidence type="ECO:0000256" key="3">
    <source>
        <dbReference type="ARBA" id="ARBA00022598"/>
    </source>
</evidence>
<feature type="binding site" evidence="7">
    <location>
        <position position="654"/>
    </location>
    <ligand>
        <name>deamido-NAD(+)</name>
        <dbReference type="ChEBI" id="CHEBI:58437"/>
        <note>ligand shared between two neighboring subunits</note>
    </ligand>
</feature>
<evidence type="ECO:0000256" key="1">
    <source>
        <dbReference type="ARBA" id="ARBA00005188"/>
    </source>
</evidence>
<dbReference type="CDD" id="cd00553">
    <property type="entry name" value="NAD_synthase"/>
    <property type="match status" value="1"/>
</dbReference>
<feature type="binding site" evidence="7">
    <location>
        <position position="144"/>
    </location>
    <ligand>
        <name>L-glutamine</name>
        <dbReference type="ChEBI" id="CHEBI:58359"/>
    </ligand>
</feature>
<name>A0ABY1PT74_9BACT</name>
<evidence type="ECO:0000256" key="2">
    <source>
        <dbReference type="ARBA" id="ARBA00007145"/>
    </source>
</evidence>
<comment type="pathway">
    <text evidence="1 7 8">Cofactor biosynthesis; NAD(+) biosynthesis; NAD(+) from deamido-NAD(+) (L-Gln route): step 1/1.</text>
</comment>
<evidence type="ECO:0000259" key="10">
    <source>
        <dbReference type="PROSITE" id="PS50263"/>
    </source>
</evidence>
<protein>
    <recommendedName>
        <fullName evidence="7 8">Glutamine-dependent NAD(+) synthetase</fullName>
        <ecNumber evidence="7 8">6.3.5.1</ecNumber>
    </recommendedName>
    <alternativeName>
        <fullName evidence="7 8">NAD(+) synthase [glutamine-hydrolyzing]</fullName>
    </alternativeName>
</protein>
<evidence type="ECO:0000313" key="11">
    <source>
        <dbReference type="EMBL" id="SMP44282.1"/>
    </source>
</evidence>
<dbReference type="EMBL" id="FXUG01000001">
    <property type="protein sequence ID" value="SMP44282.1"/>
    <property type="molecule type" value="Genomic_DNA"/>
</dbReference>
<dbReference type="Proteomes" id="UP001158067">
    <property type="component" value="Unassembled WGS sequence"/>
</dbReference>
<feature type="active site" description="Nucleophile; for glutaminase activity" evidence="7">
    <location>
        <position position="191"/>
    </location>
</feature>
<feature type="active site" description="Proton acceptor; for glutaminase activity" evidence="7">
    <location>
        <position position="69"/>
    </location>
</feature>
<feature type="binding site" evidence="7">
    <location>
        <position position="520"/>
    </location>
    <ligand>
        <name>deamido-NAD(+)</name>
        <dbReference type="ChEBI" id="CHEBI:58437"/>
        <note>ligand shared between two neighboring subunits</note>
    </ligand>
</feature>
<evidence type="ECO:0000256" key="8">
    <source>
        <dbReference type="PIRNR" id="PIRNR006630"/>
    </source>
</evidence>
<organism evidence="11 12">
    <name type="scientific">Neorhodopirellula lusitana</name>
    <dbReference type="NCBI Taxonomy" id="445327"/>
    <lineage>
        <taxon>Bacteria</taxon>
        <taxon>Pseudomonadati</taxon>
        <taxon>Planctomycetota</taxon>
        <taxon>Planctomycetia</taxon>
        <taxon>Pirellulales</taxon>
        <taxon>Pirellulaceae</taxon>
        <taxon>Neorhodopirellula</taxon>
    </lineage>
</organism>
<feature type="binding site" evidence="7">
    <location>
        <begin position="387"/>
        <end position="394"/>
    </location>
    <ligand>
        <name>ATP</name>
        <dbReference type="ChEBI" id="CHEBI:30616"/>
    </ligand>
</feature>
<keyword evidence="5 7" id="KW-0067">ATP-binding</keyword>
<feature type="binding site" evidence="7">
    <location>
        <position position="218"/>
    </location>
    <ligand>
        <name>L-glutamine</name>
        <dbReference type="ChEBI" id="CHEBI:58359"/>
    </ligand>
</feature>
<dbReference type="Pfam" id="PF00795">
    <property type="entry name" value="CN_hydrolase"/>
    <property type="match status" value="1"/>
</dbReference>
<comment type="caution">
    <text evidence="11">The sequence shown here is derived from an EMBL/GenBank/DDBJ whole genome shotgun (WGS) entry which is preliminary data.</text>
</comment>
<dbReference type="InterPro" id="IPR036526">
    <property type="entry name" value="C-N_Hydrolase_sf"/>
</dbReference>
<feature type="binding site" evidence="7">
    <location>
        <position position="224"/>
    </location>
    <ligand>
        <name>L-glutamine</name>
        <dbReference type="ChEBI" id="CHEBI:58359"/>
    </ligand>
</feature>
<reference evidence="11 12" key="1">
    <citation type="submission" date="2017-05" db="EMBL/GenBank/DDBJ databases">
        <authorList>
            <person name="Varghese N."/>
            <person name="Submissions S."/>
        </authorList>
    </citation>
    <scope>NUCLEOTIDE SEQUENCE [LARGE SCALE GENOMIC DNA]</scope>
    <source>
        <strain evidence="11 12">DSM 25457</strain>
    </source>
</reference>
<keyword evidence="12" id="KW-1185">Reference proteome</keyword>
<dbReference type="InterPro" id="IPR003694">
    <property type="entry name" value="NAD_synthase"/>
</dbReference>
<keyword evidence="4 7" id="KW-0547">Nucleotide-binding</keyword>
<keyword evidence="3 7" id="KW-0436">Ligase</keyword>
<dbReference type="InterPro" id="IPR022310">
    <property type="entry name" value="NAD/GMP_synthase"/>
</dbReference>
<dbReference type="EC" id="6.3.5.1" evidence="7 8"/>
<dbReference type="InterPro" id="IPR014729">
    <property type="entry name" value="Rossmann-like_a/b/a_fold"/>
</dbReference>
<dbReference type="PROSITE" id="PS50263">
    <property type="entry name" value="CN_HYDROLASE"/>
    <property type="match status" value="1"/>
</dbReference>